<evidence type="ECO:0000256" key="5">
    <source>
        <dbReference type="ARBA" id="ARBA00022989"/>
    </source>
</evidence>
<keyword evidence="10" id="KW-1185">Reference proteome</keyword>
<evidence type="ECO:0000256" key="2">
    <source>
        <dbReference type="ARBA" id="ARBA00022448"/>
    </source>
</evidence>
<reference evidence="9 10" key="1">
    <citation type="submission" date="2020-10" db="EMBL/GenBank/DDBJ databases">
        <title>Blautia liquoris sp.nov., isolated from the mud in a fermentation cellar used for the production of Chinese strong-flavoured liquor.</title>
        <authorList>
            <person name="Lu L."/>
        </authorList>
    </citation>
    <scope>NUCLEOTIDE SEQUENCE [LARGE SCALE GENOMIC DNA]</scope>
    <source>
        <strain evidence="9 10">LZLJ-3</strain>
    </source>
</reference>
<organism evidence="9 10">
    <name type="scientific">Blautia liquoris</name>
    <dbReference type="NCBI Taxonomy" id="2779518"/>
    <lineage>
        <taxon>Bacteria</taxon>
        <taxon>Bacillati</taxon>
        <taxon>Bacillota</taxon>
        <taxon>Clostridia</taxon>
        <taxon>Lachnospirales</taxon>
        <taxon>Lachnospiraceae</taxon>
        <taxon>Blautia</taxon>
    </lineage>
</organism>
<accession>A0A7M2RG76</accession>
<comment type="similarity">
    <text evidence="7">Belongs to the binding-protein-dependent transport system permease family.</text>
</comment>
<sequence length="275" mass="29819">MATKVKRSLIYIALILLAVICLLPFALMMINATRTGPEIVKSFTLVPGVALRDNWETVSGYFDLFRGMLNSVSVALPSTLLTSYFSALAAYALVMYAFKGNKVISTTIVIFMMIPGQLSLIGFYDLITNLGMIDTYWPLILPAVASPGVVFFLRQYLEGSLQPALVEAARIDGATEIHIFHKIILPLMSPGIATMAIGAFVGSWNNYLIPLILLNSPDKFTLPVMIASLNSSQDITRNQGAIYLAVAISVIPILIAFAFLSKYIIGSISAGGVKE</sequence>
<proteinExistence type="inferred from homology"/>
<feature type="transmembrane region" description="Helical" evidence="7">
    <location>
        <begin position="103"/>
        <end position="124"/>
    </location>
</feature>
<dbReference type="InterPro" id="IPR000515">
    <property type="entry name" value="MetI-like"/>
</dbReference>
<keyword evidence="5 7" id="KW-1133">Transmembrane helix</keyword>
<dbReference type="Proteomes" id="UP000593601">
    <property type="component" value="Chromosome"/>
</dbReference>
<evidence type="ECO:0000313" key="9">
    <source>
        <dbReference type="EMBL" id="QOV18330.1"/>
    </source>
</evidence>
<keyword evidence="4 7" id="KW-0812">Transmembrane</keyword>
<dbReference type="InterPro" id="IPR035906">
    <property type="entry name" value="MetI-like_sf"/>
</dbReference>
<dbReference type="CDD" id="cd06261">
    <property type="entry name" value="TM_PBP2"/>
    <property type="match status" value="1"/>
</dbReference>
<gene>
    <name evidence="9" type="ORF">INP51_09885</name>
</gene>
<keyword evidence="3" id="KW-1003">Cell membrane</keyword>
<evidence type="ECO:0000313" key="10">
    <source>
        <dbReference type="Proteomes" id="UP000593601"/>
    </source>
</evidence>
<evidence type="ECO:0000256" key="7">
    <source>
        <dbReference type="RuleBase" id="RU363032"/>
    </source>
</evidence>
<comment type="subcellular location">
    <subcellularLocation>
        <location evidence="1 7">Cell membrane</location>
        <topology evidence="1 7">Multi-pass membrane protein</topology>
    </subcellularLocation>
</comment>
<evidence type="ECO:0000256" key="3">
    <source>
        <dbReference type="ARBA" id="ARBA00022475"/>
    </source>
</evidence>
<name>A0A7M2RG76_9FIRM</name>
<protein>
    <submittedName>
        <fullName evidence="9">Carbohydrate ABC transporter permease</fullName>
    </submittedName>
</protein>
<evidence type="ECO:0000259" key="8">
    <source>
        <dbReference type="PROSITE" id="PS50928"/>
    </source>
</evidence>
<dbReference type="EMBL" id="CP063304">
    <property type="protein sequence ID" value="QOV18330.1"/>
    <property type="molecule type" value="Genomic_DNA"/>
</dbReference>
<dbReference type="KEGG" id="bliq:INP51_09885"/>
<dbReference type="AlphaFoldDB" id="A0A7M2RG76"/>
<feature type="transmembrane region" description="Helical" evidence="7">
    <location>
        <begin position="9"/>
        <end position="30"/>
    </location>
</feature>
<dbReference type="GO" id="GO:0055085">
    <property type="term" value="P:transmembrane transport"/>
    <property type="evidence" value="ECO:0007669"/>
    <property type="project" value="InterPro"/>
</dbReference>
<dbReference type="SUPFAM" id="SSF161098">
    <property type="entry name" value="MetI-like"/>
    <property type="match status" value="1"/>
</dbReference>
<keyword evidence="6 7" id="KW-0472">Membrane</keyword>
<dbReference type="Gene3D" id="1.10.3720.10">
    <property type="entry name" value="MetI-like"/>
    <property type="match status" value="1"/>
</dbReference>
<dbReference type="PANTHER" id="PTHR43744:SF2">
    <property type="entry name" value="ARABINOOLIGOSACCHARIDES TRANSPORT SYSTEM PERMEASE PROTEIN ARAQ"/>
    <property type="match status" value="1"/>
</dbReference>
<feature type="transmembrane region" description="Helical" evidence="7">
    <location>
        <begin position="241"/>
        <end position="265"/>
    </location>
</feature>
<evidence type="ECO:0000256" key="1">
    <source>
        <dbReference type="ARBA" id="ARBA00004651"/>
    </source>
</evidence>
<feature type="transmembrane region" description="Helical" evidence="7">
    <location>
        <begin position="183"/>
        <end position="201"/>
    </location>
</feature>
<feature type="transmembrane region" description="Helical" evidence="7">
    <location>
        <begin position="74"/>
        <end position="96"/>
    </location>
</feature>
<dbReference type="Pfam" id="PF00528">
    <property type="entry name" value="BPD_transp_1"/>
    <property type="match status" value="1"/>
</dbReference>
<evidence type="ECO:0000256" key="4">
    <source>
        <dbReference type="ARBA" id="ARBA00022692"/>
    </source>
</evidence>
<dbReference type="GO" id="GO:0005886">
    <property type="term" value="C:plasma membrane"/>
    <property type="evidence" value="ECO:0007669"/>
    <property type="project" value="UniProtKB-SubCell"/>
</dbReference>
<feature type="transmembrane region" description="Helical" evidence="7">
    <location>
        <begin position="136"/>
        <end position="153"/>
    </location>
</feature>
<dbReference type="RefSeq" id="WP_193734692.1">
    <property type="nucleotide sequence ID" value="NZ_CP063304.1"/>
</dbReference>
<feature type="domain" description="ABC transmembrane type-1" evidence="8">
    <location>
        <begin position="68"/>
        <end position="261"/>
    </location>
</feature>
<dbReference type="PANTHER" id="PTHR43744">
    <property type="entry name" value="ABC TRANSPORTER PERMEASE PROTEIN MG189-RELATED-RELATED"/>
    <property type="match status" value="1"/>
</dbReference>
<dbReference type="PROSITE" id="PS50928">
    <property type="entry name" value="ABC_TM1"/>
    <property type="match status" value="1"/>
</dbReference>
<keyword evidence="2 7" id="KW-0813">Transport</keyword>
<evidence type="ECO:0000256" key="6">
    <source>
        <dbReference type="ARBA" id="ARBA00023136"/>
    </source>
</evidence>